<dbReference type="Proteomes" id="UP000054783">
    <property type="component" value="Unassembled WGS sequence"/>
</dbReference>
<protein>
    <submittedName>
        <fullName evidence="1">Uncharacterized protein</fullName>
    </submittedName>
</protein>
<sequence length="67" mass="7927">MIIIIFIFIIEDEISSNEALENRENLDHIEEKVDKMAGRFDCKLRCYDNTIHAFTVWCSAQIHKILE</sequence>
<comment type="caution">
    <text evidence="1">The sequence shown here is derived from an EMBL/GenBank/DDBJ whole genome shotgun (WGS) entry which is preliminary data.</text>
</comment>
<reference evidence="1 2" key="1">
    <citation type="submission" date="2015-01" db="EMBL/GenBank/DDBJ databases">
        <title>Evolution of Trichinella species and genotypes.</title>
        <authorList>
            <person name="Korhonen P.K."/>
            <person name="Edoardo P."/>
            <person name="Giuseppe L.R."/>
            <person name="Gasser R.B."/>
        </authorList>
    </citation>
    <scope>NUCLEOTIDE SEQUENCE [LARGE SCALE GENOMIC DNA]</scope>
    <source>
        <strain evidence="1">ISS2496</strain>
    </source>
</reference>
<gene>
    <name evidence="1" type="ORF">T12_10718</name>
</gene>
<evidence type="ECO:0000313" key="2">
    <source>
        <dbReference type="Proteomes" id="UP000054783"/>
    </source>
</evidence>
<name>A0A0V0ZV04_9BILA</name>
<evidence type="ECO:0000313" key="1">
    <source>
        <dbReference type="EMBL" id="KRY16148.1"/>
    </source>
</evidence>
<organism evidence="1 2">
    <name type="scientific">Trichinella patagoniensis</name>
    <dbReference type="NCBI Taxonomy" id="990121"/>
    <lineage>
        <taxon>Eukaryota</taxon>
        <taxon>Metazoa</taxon>
        <taxon>Ecdysozoa</taxon>
        <taxon>Nematoda</taxon>
        <taxon>Enoplea</taxon>
        <taxon>Dorylaimia</taxon>
        <taxon>Trichinellida</taxon>
        <taxon>Trichinellidae</taxon>
        <taxon>Trichinella</taxon>
    </lineage>
</organism>
<keyword evidence="2" id="KW-1185">Reference proteome</keyword>
<dbReference type="EMBL" id="JYDQ01000083">
    <property type="protein sequence ID" value="KRY16148.1"/>
    <property type="molecule type" value="Genomic_DNA"/>
</dbReference>
<proteinExistence type="predicted"/>
<accession>A0A0V0ZV04</accession>
<dbReference type="AlphaFoldDB" id="A0A0V0ZV04"/>